<evidence type="ECO:0000256" key="8">
    <source>
        <dbReference type="ARBA" id="ARBA00023008"/>
    </source>
</evidence>
<evidence type="ECO:0000256" key="10">
    <source>
        <dbReference type="SAM" id="Phobius"/>
    </source>
</evidence>
<dbReference type="OrthoDB" id="9804841at2"/>
<dbReference type="GO" id="GO:0005507">
    <property type="term" value="F:copper ion binding"/>
    <property type="evidence" value="ECO:0007669"/>
    <property type="project" value="InterPro"/>
</dbReference>
<keyword evidence="12" id="KW-1185">Reference proteome</keyword>
<comment type="similarity">
    <text evidence="3">Belongs to the COX11/CtaG family.</text>
</comment>
<dbReference type="PANTHER" id="PTHR21320:SF3">
    <property type="entry name" value="CYTOCHROME C OXIDASE ASSEMBLY PROTEIN COX11, MITOCHONDRIAL-RELATED"/>
    <property type="match status" value="1"/>
</dbReference>
<evidence type="ECO:0000256" key="4">
    <source>
        <dbReference type="ARBA" id="ARBA00015384"/>
    </source>
</evidence>
<dbReference type="KEGG" id="ajp:AMJAP_3049"/>
<dbReference type="EMBL" id="AP014545">
    <property type="protein sequence ID" value="BBB27634.1"/>
    <property type="molecule type" value="Genomic_DNA"/>
</dbReference>
<dbReference type="RefSeq" id="WP_019623188.1">
    <property type="nucleotide sequence ID" value="NZ_AP014545.1"/>
</dbReference>
<evidence type="ECO:0000256" key="1">
    <source>
        <dbReference type="ARBA" id="ARBA00004007"/>
    </source>
</evidence>
<accession>A0A7R6P5J6</accession>
<dbReference type="GO" id="GO:0005886">
    <property type="term" value="C:plasma membrane"/>
    <property type="evidence" value="ECO:0007669"/>
    <property type="project" value="UniProtKB-SubCell"/>
</dbReference>
<gene>
    <name evidence="11" type="ORF">AMJAP_3049</name>
</gene>
<keyword evidence="9 10" id="KW-0472">Membrane</keyword>
<keyword evidence="7 10" id="KW-1133">Transmembrane helix</keyword>
<comment type="function">
    <text evidence="1">Exerts its effect at some terminal stage of cytochrome c oxidase synthesis, probably by being involved in the insertion of the copper B into subunit I.</text>
</comment>
<keyword evidence="8" id="KW-0186">Copper</keyword>
<dbReference type="InterPro" id="IPR023471">
    <property type="entry name" value="CtaG/Cox11_dom_sf"/>
</dbReference>
<comment type="subcellular location">
    <subcellularLocation>
        <location evidence="2">Cell inner membrane</location>
        <topology evidence="2">Single-pass type II membrane protein</topology>
        <orientation evidence="2">Periplasmic side</orientation>
    </subcellularLocation>
</comment>
<dbReference type="Proteomes" id="UP000595663">
    <property type="component" value="Chromosome"/>
</dbReference>
<dbReference type="NCBIfam" id="NF003465">
    <property type="entry name" value="PRK05089.1"/>
    <property type="match status" value="1"/>
</dbReference>
<evidence type="ECO:0000313" key="11">
    <source>
        <dbReference type="EMBL" id="BBB27634.1"/>
    </source>
</evidence>
<evidence type="ECO:0000256" key="5">
    <source>
        <dbReference type="ARBA" id="ARBA00022692"/>
    </source>
</evidence>
<keyword evidence="6" id="KW-0735">Signal-anchor</keyword>
<reference evidence="11 12" key="1">
    <citation type="journal article" date="2008" name="Int. J. Syst. Evol. Microbiol.">
        <title>Amphritea japonica sp. nov. and Amphritea balenae sp. nov., isolated from the sediment adjacent to sperm whale carcasses off Kagoshima, Japan.</title>
        <authorList>
            <person name="Miyazaki M."/>
            <person name="Nogi Y."/>
            <person name="Fujiwara Y."/>
            <person name="Kawato M."/>
            <person name="Nagahama T."/>
            <person name="Kubokawa K."/>
            <person name="Horikoshi K."/>
        </authorList>
    </citation>
    <scope>NUCLEOTIDE SEQUENCE [LARGE SCALE GENOMIC DNA]</scope>
    <source>
        <strain evidence="11 12">ATCC BAA-1530</strain>
    </source>
</reference>
<evidence type="ECO:0000313" key="12">
    <source>
        <dbReference type="Proteomes" id="UP000595663"/>
    </source>
</evidence>
<evidence type="ECO:0000256" key="6">
    <source>
        <dbReference type="ARBA" id="ARBA00022968"/>
    </source>
</evidence>
<dbReference type="Pfam" id="PF04442">
    <property type="entry name" value="CtaG_Cox11"/>
    <property type="match status" value="1"/>
</dbReference>
<dbReference type="InterPro" id="IPR007533">
    <property type="entry name" value="Cyt_c_oxidase_assmbl_CtaG"/>
</dbReference>
<organism evidence="11 12">
    <name type="scientific">Amphritea japonica ATCC BAA-1530</name>
    <dbReference type="NCBI Taxonomy" id="1278309"/>
    <lineage>
        <taxon>Bacteria</taxon>
        <taxon>Pseudomonadati</taxon>
        <taxon>Pseudomonadota</taxon>
        <taxon>Gammaproteobacteria</taxon>
        <taxon>Oceanospirillales</taxon>
        <taxon>Oceanospirillaceae</taxon>
        <taxon>Amphritea</taxon>
    </lineage>
</organism>
<feature type="transmembrane region" description="Helical" evidence="10">
    <location>
        <begin position="12"/>
        <end position="33"/>
    </location>
</feature>
<dbReference type="AlphaFoldDB" id="A0A7R6P5J6"/>
<keyword evidence="5 10" id="KW-0812">Transmembrane</keyword>
<evidence type="ECO:0000256" key="2">
    <source>
        <dbReference type="ARBA" id="ARBA00004382"/>
    </source>
</evidence>
<evidence type="ECO:0000256" key="3">
    <source>
        <dbReference type="ARBA" id="ARBA00009620"/>
    </source>
</evidence>
<proteinExistence type="inferred from homology"/>
<dbReference type="SUPFAM" id="SSF110111">
    <property type="entry name" value="Ctag/Cox11"/>
    <property type="match status" value="1"/>
</dbReference>
<evidence type="ECO:0000256" key="9">
    <source>
        <dbReference type="ARBA" id="ARBA00023136"/>
    </source>
</evidence>
<dbReference type="Gene3D" id="2.60.370.10">
    <property type="entry name" value="Ctag/Cox11"/>
    <property type="match status" value="1"/>
</dbReference>
<sequence>MSQLQRRNRSLITRLIAGTVLMFGFGFLLVPLYDVFCRVTGLNGKVLNNGPVAQVVEMNPERRVRVQLLAVNNEAMPWRFQPDQPEISVFPGEMKQTAFMAFNPTRRSMVGQAVPSVAPSEAAAHLHKVNCFCFEQQPLMAGEQRAMPLVFMVDNELPLHISTITLSYTLFDITPEPRPVLTLQQHRQGESYE</sequence>
<name>A0A7R6P5J6_9GAMM</name>
<dbReference type="PIRSF" id="PIRSF005413">
    <property type="entry name" value="COX11"/>
    <property type="match status" value="1"/>
</dbReference>
<protein>
    <recommendedName>
        <fullName evidence="4">Cytochrome c oxidase assembly protein CtaG</fullName>
    </recommendedName>
</protein>
<evidence type="ECO:0000256" key="7">
    <source>
        <dbReference type="ARBA" id="ARBA00022989"/>
    </source>
</evidence>
<dbReference type="PANTHER" id="PTHR21320">
    <property type="entry name" value="CYTOCHROME C OXIDASE ASSEMBLY PROTEIN COX11-RELATED"/>
    <property type="match status" value="1"/>
</dbReference>